<dbReference type="NCBIfam" id="NF041023">
    <property type="entry name" value="PP0621_fam"/>
    <property type="match status" value="1"/>
</dbReference>
<dbReference type="OrthoDB" id="9814432at2"/>
<dbReference type="InterPro" id="IPR049708">
    <property type="entry name" value="PP0621-like"/>
</dbReference>
<name>A0A251XA43_9GAMM</name>
<comment type="caution">
    <text evidence="1">The sequence shown here is derived from an EMBL/GenBank/DDBJ whole genome shotgun (WGS) entry which is preliminary data.</text>
</comment>
<sequence length="79" mass="9465">MFFRWIVLAIILWLTWHVARRLWREHQKRELQAQQPTELSTQKMLRCPQCGVHFPEQEGVKSGETVFCSTRCAREHVKS</sequence>
<accession>A0A251XA43</accession>
<dbReference type="RefSeq" id="WP_086486805.1">
    <property type="nucleotide sequence ID" value="NZ_MSLT01000006.1"/>
</dbReference>
<protein>
    <recommendedName>
        <fullName evidence="3">TRASH domain-containing protein</fullName>
    </recommendedName>
</protein>
<evidence type="ECO:0000313" key="1">
    <source>
        <dbReference type="EMBL" id="OUD15214.1"/>
    </source>
</evidence>
<dbReference type="AlphaFoldDB" id="A0A251XA43"/>
<evidence type="ECO:0000313" key="2">
    <source>
        <dbReference type="Proteomes" id="UP000194798"/>
    </source>
</evidence>
<reference evidence="1 2" key="1">
    <citation type="submission" date="2016-12" db="EMBL/GenBank/DDBJ databases">
        <title>Thioflexothrix psekupsii D3 genome sequencing and assembly.</title>
        <authorList>
            <person name="Fomenkov A."/>
            <person name="Vincze T."/>
            <person name="Grabovich M."/>
            <person name="Anton B.P."/>
            <person name="Dubinina G."/>
            <person name="Orlova M."/>
            <person name="Belousova E."/>
            <person name="Roberts R.J."/>
        </authorList>
    </citation>
    <scope>NUCLEOTIDE SEQUENCE [LARGE SCALE GENOMIC DNA]</scope>
    <source>
        <strain evidence="1">D3</strain>
    </source>
</reference>
<dbReference type="Proteomes" id="UP000194798">
    <property type="component" value="Unassembled WGS sequence"/>
</dbReference>
<dbReference type="EMBL" id="MSLT01000006">
    <property type="protein sequence ID" value="OUD15214.1"/>
    <property type="molecule type" value="Genomic_DNA"/>
</dbReference>
<evidence type="ECO:0008006" key="3">
    <source>
        <dbReference type="Google" id="ProtNLM"/>
    </source>
</evidence>
<gene>
    <name evidence="1" type="ORF">TPSD3_01395</name>
</gene>
<proteinExistence type="predicted"/>
<organism evidence="1 2">
    <name type="scientific">Thioflexithrix psekupsensis</name>
    <dbReference type="NCBI Taxonomy" id="1570016"/>
    <lineage>
        <taxon>Bacteria</taxon>
        <taxon>Pseudomonadati</taxon>
        <taxon>Pseudomonadota</taxon>
        <taxon>Gammaproteobacteria</taxon>
        <taxon>Thiotrichales</taxon>
        <taxon>Thioflexithrix</taxon>
    </lineage>
</organism>
<dbReference type="Gene3D" id="2.30.170.10">
    <property type="match status" value="1"/>
</dbReference>
<keyword evidence="2" id="KW-1185">Reference proteome</keyword>